<protein>
    <submittedName>
        <fullName evidence="1">YbhB/YbcL family Raf kinase inhibitor-like protein</fullName>
    </submittedName>
</protein>
<dbReference type="PANTHER" id="PTHR30289">
    <property type="entry name" value="UNCHARACTERIZED PROTEIN YBCL-RELATED"/>
    <property type="match status" value="1"/>
</dbReference>
<dbReference type="RefSeq" id="WP_267624393.1">
    <property type="nucleotide sequence ID" value="NZ_JAODIW010000008.1"/>
</dbReference>
<gene>
    <name evidence="1" type="ORF">ACFO0N_08710</name>
</gene>
<dbReference type="NCBIfam" id="TIGR00481">
    <property type="entry name" value="YbhB/YbcL family Raf kinase inhibitor-like protein"/>
    <property type="match status" value="1"/>
</dbReference>
<dbReference type="Proteomes" id="UP001595921">
    <property type="component" value="Unassembled WGS sequence"/>
</dbReference>
<proteinExistence type="predicted"/>
<organism evidence="1 2">
    <name type="scientific">Halobium salinum</name>
    <dbReference type="NCBI Taxonomy" id="1364940"/>
    <lineage>
        <taxon>Archaea</taxon>
        <taxon>Methanobacteriati</taxon>
        <taxon>Methanobacteriota</taxon>
        <taxon>Stenosarchaea group</taxon>
        <taxon>Halobacteria</taxon>
        <taxon>Halobacteriales</taxon>
        <taxon>Haloferacaceae</taxon>
        <taxon>Halobium</taxon>
    </lineage>
</organism>
<dbReference type="PANTHER" id="PTHR30289:SF1">
    <property type="entry name" value="PEBP (PHOSPHATIDYLETHANOLAMINE-BINDING PROTEIN) FAMILY PROTEIN"/>
    <property type="match status" value="1"/>
</dbReference>
<dbReference type="Pfam" id="PF01161">
    <property type="entry name" value="PBP"/>
    <property type="match status" value="1"/>
</dbReference>
<evidence type="ECO:0000313" key="2">
    <source>
        <dbReference type="Proteomes" id="UP001595921"/>
    </source>
</evidence>
<keyword evidence="1" id="KW-0649">Protein kinase inhibitor</keyword>
<evidence type="ECO:0000313" key="1">
    <source>
        <dbReference type="EMBL" id="MFC4358026.1"/>
    </source>
</evidence>
<dbReference type="EMBL" id="JBHSDS010000006">
    <property type="protein sequence ID" value="MFC4358026.1"/>
    <property type="molecule type" value="Genomic_DNA"/>
</dbReference>
<dbReference type="InterPro" id="IPR036610">
    <property type="entry name" value="PEBP-like_sf"/>
</dbReference>
<sequence>MRLTSPAFADGEPIPDRYGYDFENVNPPLAVEEVPADATSLALVVDDPDARESAGKVWDHWVVWNVDPATGDIEAGETPDGAVVGQNSYGAAAYGGPKPPDREHTYRFRLYALDTELALDRGSTKAELQAAMADHVVAETELTGTFAPR</sequence>
<dbReference type="GO" id="GO:0004860">
    <property type="term" value="F:protein kinase inhibitor activity"/>
    <property type="evidence" value="ECO:0007669"/>
    <property type="project" value="UniProtKB-KW"/>
</dbReference>
<dbReference type="AlphaFoldDB" id="A0ABD5PC24"/>
<dbReference type="InterPro" id="IPR008914">
    <property type="entry name" value="PEBP"/>
</dbReference>
<accession>A0ABD5PC24</accession>
<dbReference type="SUPFAM" id="SSF49777">
    <property type="entry name" value="PEBP-like"/>
    <property type="match status" value="1"/>
</dbReference>
<reference evidence="1 2" key="1">
    <citation type="journal article" date="2019" name="Int. J. Syst. Evol. Microbiol.">
        <title>The Global Catalogue of Microorganisms (GCM) 10K type strain sequencing project: providing services to taxonomists for standard genome sequencing and annotation.</title>
        <authorList>
            <consortium name="The Broad Institute Genomics Platform"/>
            <consortium name="The Broad Institute Genome Sequencing Center for Infectious Disease"/>
            <person name="Wu L."/>
            <person name="Ma J."/>
        </authorList>
    </citation>
    <scope>NUCLEOTIDE SEQUENCE [LARGE SCALE GENOMIC DNA]</scope>
    <source>
        <strain evidence="1 2">CGMCC 1.12553</strain>
    </source>
</reference>
<name>A0ABD5PC24_9EURY</name>
<dbReference type="InterPro" id="IPR005247">
    <property type="entry name" value="YbhB_YbcL/LppC-like"/>
</dbReference>
<dbReference type="CDD" id="cd00865">
    <property type="entry name" value="PEBP_bact_arch"/>
    <property type="match status" value="1"/>
</dbReference>
<dbReference type="Gene3D" id="3.90.280.10">
    <property type="entry name" value="PEBP-like"/>
    <property type="match status" value="1"/>
</dbReference>
<keyword evidence="2" id="KW-1185">Reference proteome</keyword>
<comment type="caution">
    <text evidence="1">The sequence shown here is derived from an EMBL/GenBank/DDBJ whole genome shotgun (WGS) entry which is preliminary data.</text>
</comment>